<feature type="binding site" evidence="18">
    <location>
        <position position="56"/>
    </location>
    <ligand>
        <name>Zn(2+)</name>
        <dbReference type="ChEBI" id="CHEBI:29105"/>
        <note>catalytic</note>
    </ligand>
</feature>
<evidence type="ECO:0000256" key="10">
    <source>
        <dbReference type="ARBA" id="ARBA00022857"/>
    </source>
</evidence>
<comment type="pathway">
    <text evidence="3 15">Cofactor biosynthesis; riboflavin biosynthesis; 5-amino-6-(D-ribitylamino)uracil from GTP: step 3/4.</text>
</comment>
<dbReference type="PIRSF" id="PIRSF006769">
    <property type="entry name" value="RibD"/>
    <property type="match status" value="1"/>
</dbReference>
<dbReference type="InterPro" id="IPR016192">
    <property type="entry name" value="APOBEC/CMP_deaminase_Zn-bd"/>
</dbReference>
<dbReference type="UniPathway" id="UPA00275">
    <property type="reaction ID" value="UER00401"/>
</dbReference>
<evidence type="ECO:0000256" key="16">
    <source>
        <dbReference type="PIRSR" id="PIRSR006769-1"/>
    </source>
</evidence>
<evidence type="ECO:0000256" key="13">
    <source>
        <dbReference type="ARBA" id="ARBA00049861"/>
    </source>
</evidence>
<comment type="caution">
    <text evidence="20">The sequence shown here is derived from an EMBL/GenBank/DDBJ whole genome shotgun (WGS) entry which is preliminary data.</text>
</comment>
<keyword evidence="10 15" id="KW-0521">NADP</keyword>
<evidence type="ECO:0000256" key="6">
    <source>
        <dbReference type="ARBA" id="ARBA00022619"/>
    </source>
</evidence>
<keyword evidence="7 15" id="KW-0479">Metal-binding</keyword>
<dbReference type="GO" id="GO:0050661">
    <property type="term" value="F:NADP binding"/>
    <property type="evidence" value="ECO:0007669"/>
    <property type="project" value="InterPro"/>
</dbReference>
<dbReference type="Gene3D" id="3.40.430.10">
    <property type="entry name" value="Dihydrofolate Reductase, subunit A"/>
    <property type="match status" value="1"/>
</dbReference>
<keyword evidence="9 15" id="KW-0862">Zinc</keyword>
<comment type="pathway">
    <text evidence="2 15">Cofactor biosynthesis; riboflavin biosynthesis; 5-amino-6-(D-ribitylamino)uracil from GTP: step 2/4.</text>
</comment>
<dbReference type="AlphaFoldDB" id="A0A7Y0EIQ0"/>
<dbReference type="NCBIfam" id="TIGR00326">
    <property type="entry name" value="eubact_ribD"/>
    <property type="match status" value="1"/>
</dbReference>
<organism evidence="20 21">
    <name type="scientific">Clostridium muellerianum</name>
    <dbReference type="NCBI Taxonomy" id="2716538"/>
    <lineage>
        <taxon>Bacteria</taxon>
        <taxon>Bacillati</taxon>
        <taxon>Bacillota</taxon>
        <taxon>Clostridia</taxon>
        <taxon>Eubacteriales</taxon>
        <taxon>Clostridiaceae</taxon>
        <taxon>Clostridium</taxon>
    </lineage>
</organism>
<proteinExistence type="inferred from homology"/>
<reference evidence="20 21" key="2">
    <citation type="submission" date="2020-06" db="EMBL/GenBank/DDBJ databases">
        <title>Complete Genome Sequence of Clostridium muelleri sp. nov. P21T, an Acid-Alcohol Producing Acetogen Isolated from Old Hay.</title>
        <authorList>
            <person name="Duncan K.E."/>
            <person name="Tanner R.S."/>
        </authorList>
    </citation>
    <scope>NUCLEOTIDE SEQUENCE [LARGE SCALE GENOMIC DNA]</scope>
    <source>
        <strain evidence="20 21">P21</strain>
    </source>
</reference>
<dbReference type="GO" id="GO:0009231">
    <property type="term" value="P:riboflavin biosynthetic process"/>
    <property type="evidence" value="ECO:0007669"/>
    <property type="project" value="UniProtKB-UniPathway"/>
</dbReference>
<evidence type="ECO:0000256" key="17">
    <source>
        <dbReference type="PIRSR" id="PIRSR006769-2"/>
    </source>
</evidence>
<keyword evidence="11 15" id="KW-0560">Oxidoreductase</keyword>
<dbReference type="SUPFAM" id="SSF53597">
    <property type="entry name" value="Dihydrofolate reductase-like"/>
    <property type="match status" value="1"/>
</dbReference>
<feature type="binding site" evidence="17">
    <location>
        <position position="176"/>
    </location>
    <ligand>
        <name>NADP(+)</name>
        <dbReference type="ChEBI" id="CHEBI:58349"/>
    </ligand>
</feature>
<comment type="similarity">
    <text evidence="5 15">In the C-terminal section; belongs to the HTP reductase family.</text>
</comment>
<keyword evidence="12" id="KW-0511">Multifunctional enzyme</keyword>
<evidence type="ECO:0000256" key="14">
    <source>
        <dbReference type="ARBA" id="ARBA00049886"/>
    </source>
</evidence>
<feature type="binding site" evidence="17">
    <location>
        <position position="202"/>
    </location>
    <ligand>
        <name>NADP(+)</name>
        <dbReference type="ChEBI" id="CHEBI:58349"/>
    </ligand>
</feature>
<evidence type="ECO:0000313" key="21">
    <source>
        <dbReference type="Proteomes" id="UP000537131"/>
    </source>
</evidence>
<feature type="binding site" evidence="17">
    <location>
        <position position="228"/>
    </location>
    <ligand>
        <name>NADP(+)</name>
        <dbReference type="ChEBI" id="CHEBI:58349"/>
    </ligand>
</feature>
<protein>
    <recommendedName>
        <fullName evidence="15">Riboflavin biosynthesis protein RibD</fullName>
    </recommendedName>
    <domain>
        <recommendedName>
            <fullName evidence="15">Diaminohydroxyphosphoribosylaminopyrimidine deaminase</fullName>
            <shortName evidence="15">DRAP deaminase</shortName>
            <ecNumber evidence="15">3.5.4.26</ecNumber>
        </recommendedName>
        <alternativeName>
            <fullName evidence="15">Riboflavin-specific deaminase</fullName>
        </alternativeName>
    </domain>
    <domain>
        <recommendedName>
            <fullName evidence="15">5-amino-6-(5-phosphoribosylamino)uracil reductase</fullName>
            <ecNumber evidence="15">1.1.1.193</ecNumber>
        </recommendedName>
        <alternativeName>
            <fullName evidence="15">HTP reductase</fullName>
        </alternativeName>
    </domain>
</protein>
<comment type="similarity">
    <text evidence="4 15">In the N-terminal section; belongs to the cytidine and deoxycytidylate deaminase family.</text>
</comment>
<feature type="binding site" evidence="18">
    <location>
        <position position="81"/>
    </location>
    <ligand>
        <name>Zn(2+)</name>
        <dbReference type="ChEBI" id="CHEBI:29105"/>
        <note>catalytic</note>
    </ligand>
</feature>
<evidence type="ECO:0000256" key="9">
    <source>
        <dbReference type="ARBA" id="ARBA00022833"/>
    </source>
</evidence>
<dbReference type="GO" id="GO:0008703">
    <property type="term" value="F:5-amino-6-(5-phosphoribosylamino)uracil reductase activity"/>
    <property type="evidence" value="ECO:0007669"/>
    <property type="project" value="UniProtKB-EC"/>
</dbReference>
<feature type="binding site" evidence="17">
    <location>
        <position position="160"/>
    </location>
    <ligand>
        <name>NADP(+)</name>
        <dbReference type="ChEBI" id="CHEBI:58349"/>
    </ligand>
</feature>
<dbReference type="EC" id="3.5.4.26" evidence="15"/>
<dbReference type="GO" id="GO:0008270">
    <property type="term" value="F:zinc ion binding"/>
    <property type="evidence" value="ECO:0007669"/>
    <property type="project" value="InterPro"/>
</dbReference>
<dbReference type="PANTHER" id="PTHR38011:SF7">
    <property type="entry name" value="2,5-DIAMINO-6-RIBOSYLAMINO-4(3H)-PYRIMIDINONE 5'-PHOSPHATE REDUCTASE"/>
    <property type="match status" value="1"/>
</dbReference>
<dbReference type="PROSITE" id="PS51747">
    <property type="entry name" value="CYT_DCMP_DEAMINASES_2"/>
    <property type="match status" value="1"/>
</dbReference>
<accession>A0A7Y0EIQ0</accession>
<feature type="binding site" evidence="17">
    <location>
        <position position="213"/>
    </location>
    <ligand>
        <name>substrate</name>
    </ligand>
</feature>
<dbReference type="InterPro" id="IPR002125">
    <property type="entry name" value="CMP_dCMP_dom"/>
</dbReference>
<evidence type="ECO:0000256" key="8">
    <source>
        <dbReference type="ARBA" id="ARBA00022801"/>
    </source>
</evidence>
<dbReference type="Proteomes" id="UP000537131">
    <property type="component" value="Unassembled WGS sequence"/>
</dbReference>
<dbReference type="FunFam" id="3.40.140.10:FF:000025">
    <property type="entry name" value="Riboflavin biosynthesis protein RibD"/>
    <property type="match status" value="1"/>
</dbReference>
<dbReference type="NCBIfam" id="TIGR00227">
    <property type="entry name" value="ribD_Cterm"/>
    <property type="match status" value="1"/>
</dbReference>
<dbReference type="SUPFAM" id="SSF53927">
    <property type="entry name" value="Cytidine deaminase-like"/>
    <property type="match status" value="1"/>
</dbReference>
<dbReference type="CDD" id="cd01284">
    <property type="entry name" value="Riboflavin_deaminase-reductase"/>
    <property type="match status" value="1"/>
</dbReference>
<dbReference type="EMBL" id="JABBNI010000036">
    <property type="protein sequence ID" value="NMM64211.1"/>
    <property type="molecule type" value="Genomic_DNA"/>
</dbReference>
<evidence type="ECO:0000256" key="3">
    <source>
        <dbReference type="ARBA" id="ARBA00004910"/>
    </source>
</evidence>
<dbReference type="PANTHER" id="PTHR38011">
    <property type="entry name" value="DIHYDROFOLATE REDUCTASE FAMILY PROTEIN (AFU_ORTHOLOGUE AFUA_8G06820)"/>
    <property type="match status" value="1"/>
</dbReference>
<dbReference type="Pfam" id="PF01872">
    <property type="entry name" value="RibD_C"/>
    <property type="match status" value="1"/>
</dbReference>
<keyword evidence="6 15" id="KW-0686">Riboflavin biosynthesis</keyword>
<feature type="active site" description="Proton donor" evidence="16">
    <location>
        <position position="58"/>
    </location>
</feature>
<dbReference type="InterPro" id="IPR024072">
    <property type="entry name" value="DHFR-like_dom_sf"/>
</dbReference>
<feature type="binding site" evidence="17">
    <location>
        <position position="206"/>
    </location>
    <ligand>
        <name>substrate</name>
    </ligand>
</feature>
<comment type="catalytic activity">
    <reaction evidence="14 15">
        <text>2,5-diamino-6-hydroxy-4-(5-phosphoribosylamino)-pyrimidine + H2O + H(+) = 5-amino-6-(5-phospho-D-ribosylamino)uracil + NH4(+)</text>
        <dbReference type="Rhea" id="RHEA:21868"/>
        <dbReference type="ChEBI" id="CHEBI:15377"/>
        <dbReference type="ChEBI" id="CHEBI:15378"/>
        <dbReference type="ChEBI" id="CHEBI:28938"/>
        <dbReference type="ChEBI" id="CHEBI:58453"/>
        <dbReference type="ChEBI" id="CHEBI:58614"/>
        <dbReference type="EC" id="3.5.4.26"/>
    </reaction>
</comment>
<dbReference type="Gene3D" id="3.40.140.10">
    <property type="entry name" value="Cytidine Deaminase, domain 2"/>
    <property type="match status" value="1"/>
</dbReference>
<dbReference type="InterPro" id="IPR004794">
    <property type="entry name" value="Eubact_RibD"/>
</dbReference>
<dbReference type="GO" id="GO:0008835">
    <property type="term" value="F:diaminohydroxyphosphoribosylaminopyrimidine deaminase activity"/>
    <property type="evidence" value="ECO:0007669"/>
    <property type="project" value="UniProtKB-EC"/>
</dbReference>
<feature type="binding site" evidence="17">
    <location>
        <position position="210"/>
    </location>
    <ligand>
        <name>substrate</name>
    </ligand>
</feature>
<reference evidence="20 21" key="1">
    <citation type="submission" date="2020-04" db="EMBL/GenBank/DDBJ databases">
        <authorList>
            <person name="Doyle D.A."/>
        </authorList>
    </citation>
    <scope>NUCLEOTIDE SEQUENCE [LARGE SCALE GENOMIC DNA]</scope>
    <source>
        <strain evidence="20 21">P21</strain>
    </source>
</reference>
<dbReference type="InterPro" id="IPR002734">
    <property type="entry name" value="RibDG_C"/>
</dbReference>
<feature type="binding site" evidence="17">
    <location>
        <position position="190"/>
    </location>
    <ligand>
        <name>substrate</name>
    </ligand>
</feature>
<evidence type="ECO:0000256" key="4">
    <source>
        <dbReference type="ARBA" id="ARBA00005259"/>
    </source>
</evidence>
<dbReference type="PROSITE" id="PS00903">
    <property type="entry name" value="CYT_DCMP_DEAMINASES_1"/>
    <property type="match status" value="1"/>
</dbReference>
<dbReference type="InterPro" id="IPR011549">
    <property type="entry name" value="RibD_C"/>
</dbReference>
<sequence length="371" mass="40179">MESQEKTLNKHYMKIALKLALKGQGNVNPNPLVGAVIVNDGNIVGQGYHKFYGGPHAEVYALKEAGEMAKGADIYVSLEPCSHYGKTPPCAEAILKAGIKKVIIAMKDPNPLVAGRGIELLQKNGVEVVTGILEEEAKKINEVFIKYITKKIPFVLLKTAMTLDGKIATQTGESKWITGEESRKYVHKIRNSLMGIMVGIGTIKKDDPLLTTRLPGGGRSPIAIILDSKLSISLESKIITTLDKRKIIIACTEGFDTEKSEILKNKGIKIIITPKDKDNRVDLKYLMRELGKEGIDGILLEGGGELNFSAVNSGIVDKILCFVAPKIIGGALSKTPVEGKGVEILKGAALIKNMNCKNIGEDLLIEGYFNS</sequence>
<gene>
    <name evidence="20" type="primary">ribD</name>
    <name evidence="20" type="ORF">HBE96_16415</name>
</gene>
<evidence type="ECO:0000256" key="7">
    <source>
        <dbReference type="ARBA" id="ARBA00022723"/>
    </source>
</evidence>
<comment type="catalytic activity">
    <reaction evidence="13 15">
        <text>5-amino-6-(5-phospho-D-ribitylamino)uracil + NADP(+) = 5-amino-6-(5-phospho-D-ribosylamino)uracil + NADPH + H(+)</text>
        <dbReference type="Rhea" id="RHEA:17845"/>
        <dbReference type="ChEBI" id="CHEBI:15378"/>
        <dbReference type="ChEBI" id="CHEBI:57783"/>
        <dbReference type="ChEBI" id="CHEBI:58349"/>
        <dbReference type="ChEBI" id="CHEBI:58421"/>
        <dbReference type="ChEBI" id="CHEBI:58453"/>
        <dbReference type="EC" id="1.1.1.193"/>
    </reaction>
</comment>
<evidence type="ECO:0000256" key="5">
    <source>
        <dbReference type="ARBA" id="ARBA00007417"/>
    </source>
</evidence>
<evidence type="ECO:0000259" key="19">
    <source>
        <dbReference type="PROSITE" id="PS51747"/>
    </source>
</evidence>
<dbReference type="InterPro" id="IPR016193">
    <property type="entry name" value="Cytidine_deaminase-like"/>
</dbReference>
<evidence type="ECO:0000256" key="2">
    <source>
        <dbReference type="ARBA" id="ARBA00004882"/>
    </source>
</evidence>
<evidence type="ECO:0000256" key="15">
    <source>
        <dbReference type="PIRNR" id="PIRNR006769"/>
    </source>
</evidence>
<name>A0A7Y0EIQ0_9CLOT</name>
<comment type="function">
    <text evidence="1 15">Converts 2,5-diamino-6-(ribosylamino)-4(3h)-pyrimidinone 5'-phosphate into 5-amino-6-(ribosylamino)-2,4(1h,3h)-pyrimidinedione 5'-phosphate.</text>
</comment>
<feature type="domain" description="CMP/dCMP-type deaminase" evidence="19">
    <location>
        <begin position="7"/>
        <end position="120"/>
    </location>
</feature>
<evidence type="ECO:0000256" key="1">
    <source>
        <dbReference type="ARBA" id="ARBA00002151"/>
    </source>
</evidence>
<feature type="binding site" evidence="18">
    <location>
        <position position="90"/>
    </location>
    <ligand>
        <name>Zn(2+)</name>
        <dbReference type="ChEBI" id="CHEBI:29105"/>
        <note>catalytic</note>
    </ligand>
</feature>
<dbReference type="Pfam" id="PF00383">
    <property type="entry name" value="dCMP_cyt_deam_1"/>
    <property type="match status" value="1"/>
</dbReference>
<dbReference type="InterPro" id="IPR050765">
    <property type="entry name" value="Riboflavin_Biosynth_HTPR"/>
</dbReference>
<feature type="binding site" evidence="17">
    <location>
        <begin position="303"/>
        <end position="309"/>
    </location>
    <ligand>
        <name>NADP(+)</name>
        <dbReference type="ChEBI" id="CHEBI:58349"/>
    </ligand>
</feature>
<evidence type="ECO:0000313" key="20">
    <source>
        <dbReference type="EMBL" id="NMM64211.1"/>
    </source>
</evidence>
<dbReference type="EC" id="1.1.1.193" evidence="15"/>
<evidence type="ECO:0000256" key="12">
    <source>
        <dbReference type="ARBA" id="ARBA00023268"/>
    </source>
</evidence>
<feature type="binding site" evidence="17">
    <location>
        <position position="301"/>
    </location>
    <ligand>
        <name>substrate</name>
    </ligand>
</feature>
<keyword evidence="8 15" id="KW-0378">Hydrolase</keyword>
<comment type="cofactor">
    <cofactor evidence="15 18">
        <name>Zn(2+)</name>
        <dbReference type="ChEBI" id="CHEBI:29105"/>
    </cofactor>
    <text evidence="15 18">Binds 1 zinc ion.</text>
</comment>
<feature type="binding site" evidence="17">
    <location>
        <position position="174"/>
    </location>
    <ligand>
        <name>substrate</name>
    </ligand>
</feature>
<evidence type="ECO:0000256" key="18">
    <source>
        <dbReference type="PIRSR" id="PIRSR006769-3"/>
    </source>
</evidence>
<evidence type="ECO:0000256" key="11">
    <source>
        <dbReference type="ARBA" id="ARBA00023002"/>
    </source>
</evidence>
<keyword evidence="21" id="KW-1185">Reference proteome</keyword>